<accession>A0A2B4R1Z7</accession>
<keyword evidence="2" id="KW-1185">Reference proteome</keyword>
<dbReference type="PANTHER" id="PTHR46177:SF1">
    <property type="entry name" value="INTEGRASE CATALYTIC DOMAIN-CONTAINING PROTEIN"/>
    <property type="match status" value="1"/>
</dbReference>
<organism evidence="1 2">
    <name type="scientific">Stylophora pistillata</name>
    <name type="common">Smooth cauliflower coral</name>
    <dbReference type="NCBI Taxonomy" id="50429"/>
    <lineage>
        <taxon>Eukaryota</taxon>
        <taxon>Metazoa</taxon>
        <taxon>Cnidaria</taxon>
        <taxon>Anthozoa</taxon>
        <taxon>Hexacorallia</taxon>
        <taxon>Scleractinia</taxon>
        <taxon>Astrocoeniina</taxon>
        <taxon>Pocilloporidae</taxon>
        <taxon>Stylophora</taxon>
    </lineage>
</organism>
<dbReference type="EMBL" id="LSMT01001412">
    <property type="protein sequence ID" value="PFX12374.1"/>
    <property type="molecule type" value="Genomic_DNA"/>
</dbReference>
<reference evidence="2" key="1">
    <citation type="journal article" date="2017" name="bioRxiv">
        <title>Comparative analysis of the genomes of Stylophora pistillata and Acropora digitifera provides evidence for extensive differences between species of corals.</title>
        <authorList>
            <person name="Voolstra C.R."/>
            <person name="Li Y."/>
            <person name="Liew Y.J."/>
            <person name="Baumgarten S."/>
            <person name="Zoccola D."/>
            <person name="Flot J.-F."/>
            <person name="Tambutte S."/>
            <person name="Allemand D."/>
            <person name="Aranda M."/>
        </authorList>
    </citation>
    <scope>NUCLEOTIDE SEQUENCE [LARGE SCALE GENOMIC DNA]</scope>
</reference>
<dbReference type="OrthoDB" id="5946233at2759"/>
<dbReference type="PANTHER" id="PTHR46177">
    <property type="entry name" value="INTEGRASE CATALYTIC DOMAIN-CONTAINING PROTEIN"/>
    <property type="match status" value="1"/>
</dbReference>
<gene>
    <name evidence="1" type="ORF">AWC38_SpisGene23687</name>
</gene>
<name>A0A2B4R1Z7_STYPI</name>
<evidence type="ECO:0000313" key="2">
    <source>
        <dbReference type="Proteomes" id="UP000225706"/>
    </source>
</evidence>
<comment type="caution">
    <text evidence="1">The sequence shown here is derived from an EMBL/GenBank/DDBJ whole genome shotgun (WGS) entry which is preliminary data.</text>
</comment>
<protein>
    <submittedName>
        <fullName evidence="1">Uncharacterized protein</fullName>
    </submittedName>
</protein>
<evidence type="ECO:0000313" key="1">
    <source>
        <dbReference type="EMBL" id="PFX12374.1"/>
    </source>
</evidence>
<proteinExistence type="predicted"/>
<dbReference type="Proteomes" id="UP000225706">
    <property type="component" value="Unassembled WGS sequence"/>
</dbReference>
<sequence length="359" mass="41025">MCAWSERTLARRLQYFDIKFTNYEVDIEDVKEAVRRKMDGPGQLLGYRSLQQKVREIHGLNVPRDVVYAVMKEVSRKGFKQEEGADCTRSLDGHDKLCGYQKAMSPLCIYGAQDTYSARINFLRIWTSNNNSKIIGKLYLDYLYECRVLPLTIRIDRGSETGIMATMHTFLRAQYDQDNPVDSVLYGPSTQNKLEGWWRELLDRMERFFKSQLSLVENGDYGSSVQTDRALLHALEVLGVHEAIVRWVVAFLIGRIKRVRINGQLSSAISPRAGIPQGTHLAPLLFTILVNSLASERCTRLKYVDDLTILELIPRNSNSCLPIIASNVNRISSKKTGQEIIKSTRSRNLQEFLCGVNFY</sequence>
<dbReference type="AlphaFoldDB" id="A0A2B4R1Z7"/>